<dbReference type="PANTHER" id="PTHR47510">
    <property type="entry name" value="REVERSE TRANSCRIPTASE DOMAIN-CONTAINING PROTEIN"/>
    <property type="match status" value="1"/>
</dbReference>
<dbReference type="STRING" id="50429.A0A2B4RL13"/>
<reference evidence="4" key="1">
    <citation type="journal article" date="2017" name="bioRxiv">
        <title>Comparative analysis of the genomes of Stylophora pistillata and Acropora digitifera provides evidence for extensive differences between species of corals.</title>
        <authorList>
            <person name="Voolstra C.R."/>
            <person name="Li Y."/>
            <person name="Liew Y.J."/>
            <person name="Baumgarten S."/>
            <person name="Zoccola D."/>
            <person name="Flot J.-F."/>
            <person name="Tambutte S."/>
            <person name="Allemand D."/>
            <person name="Aranda M."/>
        </authorList>
    </citation>
    <scope>NUCLEOTIDE SEQUENCE [LARGE SCALE GENOMIC DNA]</scope>
</reference>
<name>A0A2B4RL13_STYPI</name>
<dbReference type="EMBL" id="LSMT01000469">
    <property type="protein sequence ID" value="PFX17493.1"/>
    <property type="molecule type" value="Genomic_DNA"/>
</dbReference>
<dbReference type="AlphaFoldDB" id="A0A2B4RL13"/>
<evidence type="ECO:0000259" key="2">
    <source>
        <dbReference type="PROSITE" id="PS50878"/>
    </source>
</evidence>
<proteinExistence type="predicted"/>
<sequence>MNSAFPTPMQSFEPLTHNPFDPPQINKESHAVNTISEFSTFMKLSALNPSKAQGPDGIPVWLLKENADLLAGPVSVILNSSFHESRLPPSWKEADVVPVPKQRPINDINKHLRPISLTPILSKLAEDHIVEKYVKPAVLQSIDPRQFGSIPKSSTTHALVNMTHNWLVNTDGNVATARVALLDFRKAFDLIDHSVLVEKLATYDIPSQTKSWIVDFLMNRKQRVKLAQDCHSEWCSVPSRVPLGTKLGPWLFLIMITDLDTPADLWKYVDDTSCSEIVTKGSESKLQEVVDDLSRQASIDGPVLEYAGPVFQRSLPNYISEDLERIQRRALRIIYPDLSYGVALETAGLPKLNEERKDFNQSV</sequence>
<dbReference type="PANTHER" id="PTHR47510:SF3">
    <property type="entry name" value="ENDO_EXONUCLEASE_PHOSPHATASE DOMAIN-CONTAINING PROTEIN"/>
    <property type="match status" value="1"/>
</dbReference>
<keyword evidence="3" id="KW-0695">RNA-directed DNA polymerase</keyword>
<keyword evidence="4" id="KW-1185">Reference proteome</keyword>
<dbReference type="InterPro" id="IPR000477">
    <property type="entry name" value="RT_dom"/>
</dbReference>
<keyword evidence="3" id="KW-0808">Transferase</keyword>
<dbReference type="Proteomes" id="UP000225706">
    <property type="component" value="Unassembled WGS sequence"/>
</dbReference>
<feature type="compositionally biased region" description="Polar residues" evidence="1">
    <location>
        <begin position="1"/>
        <end position="10"/>
    </location>
</feature>
<feature type="domain" description="Reverse transcriptase" evidence="2">
    <location>
        <begin position="80"/>
        <end position="344"/>
    </location>
</feature>
<dbReference type="PROSITE" id="PS50878">
    <property type="entry name" value="RT_POL"/>
    <property type="match status" value="1"/>
</dbReference>
<keyword evidence="3" id="KW-0548">Nucleotidyltransferase</keyword>
<evidence type="ECO:0000313" key="3">
    <source>
        <dbReference type="EMBL" id="PFX17493.1"/>
    </source>
</evidence>
<evidence type="ECO:0000313" key="4">
    <source>
        <dbReference type="Proteomes" id="UP000225706"/>
    </source>
</evidence>
<dbReference type="Pfam" id="PF00078">
    <property type="entry name" value="RVT_1"/>
    <property type="match status" value="1"/>
</dbReference>
<accession>A0A2B4RL13</accession>
<feature type="region of interest" description="Disordered" evidence="1">
    <location>
        <begin position="1"/>
        <end position="26"/>
    </location>
</feature>
<gene>
    <name evidence="3" type="primary">pol</name>
    <name evidence="3" type="ORF">AWC38_SpisGene18175</name>
</gene>
<evidence type="ECO:0000256" key="1">
    <source>
        <dbReference type="SAM" id="MobiDB-lite"/>
    </source>
</evidence>
<dbReference type="GO" id="GO:0003964">
    <property type="term" value="F:RNA-directed DNA polymerase activity"/>
    <property type="evidence" value="ECO:0007669"/>
    <property type="project" value="UniProtKB-KW"/>
</dbReference>
<dbReference type="OrthoDB" id="5982943at2759"/>
<protein>
    <submittedName>
        <fullName evidence="3">RNA-directed DNA polymerase from mobile element jockey</fullName>
    </submittedName>
</protein>
<organism evidence="3 4">
    <name type="scientific">Stylophora pistillata</name>
    <name type="common">Smooth cauliflower coral</name>
    <dbReference type="NCBI Taxonomy" id="50429"/>
    <lineage>
        <taxon>Eukaryota</taxon>
        <taxon>Metazoa</taxon>
        <taxon>Cnidaria</taxon>
        <taxon>Anthozoa</taxon>
        <taxon>Hexacorallia</taxon>
        <taxon>Scleractinia</taxon>
        <taxon>Astrocoeniina</taxon>
        <taxon>Pocilloporidae</taxon>
        <taxon>Stylophora</taxon>
    </lineage>
</organism>
<comment type="caution">
    <text evidence="3">The sequence shown here is derived from an EMBL/GenBank/DDBJ whole genome shotgun (WGS) entry which is preliminary data.</text>
</comment>